<dbReference type="AlphaFoldDB" id="A0A382JS00"/>
<dbReference type="Gene3D" id="3.40.50.720">
    <property type="entry name" value="NAD(P)-binding Rossmann-like Domain"/>
    <property type="match status" value="1"/>
</dbReference>
<keyword evidence="1" id="KW-0560">Oxidoreductase</keyword>
<feature type="domain" description="Gfo/Idh/MocA-like oxidoreductase N-terminal" evidence="2">
    <location>
        <begin position="7"/>
        <end position="121"/>
    </location>
</feature>
<feature type="non-terminal residue" evidence="3">
    <location>
        <position position="175"/>
    </location>
</feature>
<dbReference type="GO" id="GO:0016491">
    <property type="term" value="F:oxidoreductase activity"/>
    <property type="evidence" value="ECO:0007669"/>
    <property type="project" value="UniProtKB-KW"/>
</dbReference>
<organism evidence="3">
    <name type="scientific">marine metagenome</name>
    <dbReference type="NCBI Taxonomy" id="408172"/>
    <lineage>
        <taxon>unclassified sequences</taxon>
        <taxon>metagenomes</taxon>
        <taxon>ecological metagenomes</taxon>
    </lineage>
</organism>
<evidence type="ECO:0000256" key="1">
    <source>
        <dbReference type="ARBA" id="ARBA00023002"/>
    </source>
</evidence>
<dbReference type="InterPro" id="IPR050463">
    <property type="entry name" value="Gfo/Idh/MocA_oxidrdct_glycsds"/>
</dbReference>
<evidence type="ECO:0000313" key="3">
    <source>
        <dbReference type="EMBL" id="SVC13371.1"/>
    </source>
</evidence>
<dbReference type="PANTHER" id="PTHR43818:SF11">
    <property type="entry name" value="BCDNA.GH03377"/>
    <property type="match status" value="1"/>
</dbReference>
<dbReference type="EMBL" id="UINC01075315">
    <property type="protein sequence ID" value="SVC13371.1"/>
    <property type="molecule type" value="Genomic_DNA"/>
</dbReference>
<evidence type="ECO:0000259" key="2">
    <source>
        <dbReference type="Pfam" id="PF01408"/>
    </source>
</evidence>
<dbReference type="Pfam" id="PF01408">
    <property type="entry name" value="GFO_IDH_MocA"/>
    <property type="match status" value="1"/>
</dbReference>
<name>A0A382JS00_9ZZZZ</name>
<reference evidence="3" key="1">
    <citation type="submission" date="2018-05" db="EMBL/GenBank/DDBJ databases">
        <authorList>
            <person name="Lanie J.A."/>
            <person name="Ng W.-L."/>
            <person name="Kazmierczak K.M."/>
            <person name="Andrzejewski T.M."/>
            <person name="Davidsen T.M."/>
            <person name="Wayne K.J."/>
            <person name="Tettelin H."/>
            <person name="Glass J.I."/>
            <person name="Rusch D."/>
            <person name="Podicherti R."/>
            <person name="Tsui H.-C.T."/>
            <person name="Winkler M.E."/>
        </authorList>
    </citation>
    <scope>NUCLEOTIDE SEQUENCE</scope>
</reference>
<dbReference type="InterPro" id="IPR036291">
    <property type="entry name" value="NAD(P)-bd_dom_sf"/>
</dbReference>
<dbReference type="SUPFAM" id="SSF51735">
    <property type="entry name" value="NAD(P)-binding Rossmann-fold domains"/>
    <property type="match status" value="1"/>
</dbReference>
<gene>
    <name evidence="3" type="ORF">METZ01_LOCUS266225</name>
</gene>
<dbReference type="InterPro" id="IPR000683">
    <property type="entry name" value="Gfo/Idh/MocA-like_OxRdtase_N"/>
</dbReference>
<dbReference type="GO" id="GO:0000166">
    <property type="term" value="F:nucleotide binding"/>
    <property type="evidence" value="ECO:0007669"/>
    <property type="project" value="InterPro"/>
</dbReference>
<protein>
    <recommendedName>
        <fullName evidence="2">Gfo/Idh/MocA-like oxidoreductase N-terminal domain-containing protein</fullName>
    </recommendedName>
</protein>
<accession>A0A382JS00</accession>
<sequence>MSTDKKIRVGVIGAGGNTTKLHIPGLLAQNGVEILSVANRTLASGQRVAKEFGIPRAEADWQAIIEDQALDAVCIGTWPYMHAPMTIAALDAGKHVLCEARMAMNAQQGRAMLDASRRHPGLVAQIVPAPHTLAFDQTIAGMIGAGHIGEVITLDARVAMASYPDPDSPISWRQD</sequence>
<proteinExistence type="predicted"/>
<dbReference type="Gene3D" id="3.30.360.10">
    <property type="entry name" value="Dihydrodipicolinate Reductase, domain 2"/>
    <property type="match status" value="1"/>
</dbReference>
<dbReference type="PANTHER" id="PTHR43818">
    <property type="entry name" value="BCDNA.GH03377"/>
    <property type="match status" value="1"/>
</dbReference>